<dbReference type="EMBL" id="CM042890">
    <property type="protein sequence ID" value="KAI4311030.1"/>
    <property type="molecule type" value="Genomic_DNA"/>
</dbReference>
<comment type="caution">
    <text evidence="1">The sequence shown here is derived from an EMBL/GenBank/DDBJ whole genome shotgun (WGS) entry which is preliminary data.</text>
</comment>
<evidence type="ECO:0000313" key="2">
    <source>
        <dbReference type="Proteomes" id="UP001057402"/>
    </source>
</evidence>
<gene>
    <name evidence="1" type="ORF">MLD38_035967</name>
</gene>
<proteinExistence type="predicted"/>
<keyword evidence="2" id="KW-1185">Reference proteome</keyword>
<evidence type="ECO:0000313" key="1">
    <source>
        <dbReference type="EMBL" id="KAI4311030.1"/>
    </source>
</evidence>
<name>A0ACB9LK30_9MYRT</name>
<protein>
    <submittedName>
        <fullName evidence="1">Uncharacterized protein</fullName>
    </submittedName>
</protein>
<dbReference type="Proteomes" id="UP001057402">
    <property type="component" value="Chromosome 11"/>
</dbReference>
<sequence length="112" mass="12912">MLLHSDCPCRRLLEAHKRANLTWGRKQNLKLRCFTASRRLEALFYWTGLSISRCECCHCVSNPGCPSPISFQSLAKQAEAADLLYKENINTRISMLLLLPALHWIYMSLRNC</sequence>
<reference evidence="2" key="1">
    <citation type="journal article" date="2023" name="Front. Plant Sci.">
        <title>Chromosomal-level genome assembly of Melastoma candidum provides insights into trichome evolution.</title>
        <authorList>
            <person name="Zhong Y."/>
            <person name="Wu W."/>
            <person name="Sun C."/>
            <person name="Zou P."/>
            <person name="Liu Y."/>
            <person name="Dai S."/>
            <person name="Zhou R."/>
        </authorList>
    </citation>
    <scope>NUCLEOTIDE SEQUENCE [LARGE SCALE GENOMIC DNA]</scope>
</reference>
<accession>A0ACB9LK30</accession>
<organism evidence="1 2">
    <name type="scientific">Melastoma candidum</name>
    <dbReference type="NCBI Taxonomy" id="119954"/>
    <lineage>
        <taxon>Eukaryota</taxon>
        <taxon>Viridiplantae</taxon>
        <taxon>Streptophyta</taxon>
        <taxon>Embryophyta</taxon>
        <taxon>Tracheophyta</taxon>
        <taxon>Spermatophyta</taxon>
        <taxon>Magnoliopsida</taxon>
        <taxon>eudicotyledons</taxon>
        <taxon>Gunneridae</taxon>
        <taxon>Pentapetalae</taxon>
        <taxon>rosids</taxon>
        <taxon>malvids</taxon>
        <taxon>Myrtales</taxon>
        <taxon>Melastomataceae</taxon>
        <taxon>Melastomatoideae</taxon>
        <taxon>Melastomateae</taxon>
        <taxon>Melastoma</taxon>
    </lineage>
</organism>